<keyword evidence="9" id="KW-0812">Transmembrane</keyword>
<keyword evidence="9" id="KW-0472">Membrane</keyword>
<evidence type="ECO:0000313" key="12">
    <source>
        <dbReference type="Proteomes" id="UP000681341"/>
    </source>
</evidence>
<dbReference type="SUPFAM" id="SSF56112">
    <property type="entry name" value="Protein kinase-like (PK-like)"/>
    <property type="match status" value="1"/>
</dbReference>
<proteinExistence type="predicted"/>
<dbReference type="InterPro" id="IPR000719">
    <property type="entry name" value="Prot_kinase_dom"/>
</dbReference>
<dbReference type="InterPro" id="IPR008271">
    <property type="entry name" value="Ser/Thr_kinase_AS"/>
</dbReference>
<reference evidence="11 12" key="1">
    <citation type="submission" date="2021-03" db="EMBL/GenBank/DDBJ databases">
        <title>Glycomyces sp. nov., a novel actinomycete isolated from soil.</title>
        <authorList>
            <person name="Yang X."/>
            <person name="Xu X."/>
        </authorList>
    </citation>
    <scope>NUCLEOTIDE SEQUENCE [LARGE SCALE GENOMIC DNA]</scope>
    <source>
        <strain evidence="11 12">NEAU-S30</strain>
    </source>
</reference>
<evidence type="ECO:0000256" key="2">
    <source>
        <dbReference type="ARBA" id="ARBA00022527"/>
    </source>
</evidence>
<dbReference type="InterPro" id="IPR011009">
    <property type="entry name" value="Kinase-like_dom_sf"/>
</dbReference>
<keyword evidence="4 7" id="KW-0547">Nucleotide-binding</keyword>
<dbReference type="PANTHER" id="PTHR43289:SF6">
    <property type="entry name" value="SERINE_THREONINE-PROTEIN KINASE NEKL-3"/>
    <property type="match status" value="1"/>
</dbReference>
<evidence type="ECO:0000256" key="8">
    <source>
        <dbReference type="SAM" id="MobiDB-lite"/>
    </source>
</evidence>
<dbReference type="SMART" id="SM00220">
    <property type="entry name" value="S_TKc"/>
    <property type="match status" value="1"/>
</dbReference>
<dbReference type="PANTHER" id="PTHR43289">
    <property type="entry name" value="MITOGEN-ACTIVATED PROTEIN KINASE KINASE KINASE 20-RELATED"/>
    <property type="match status" value="1"/>
</dbReference>
<dbReference type="EC" id="2.7.11.1" evidence="1"/>
<dbReference type="Gene3D" id="3.30.200.20">
    <property type="entry name" value="Phosphorylase Kinase, domain 1"/>
    <property type="match status" value="1"/>
</dbReference>
<feature type="transmembrane region" description="Helical" evidence="9">
    <location>
        <begin position="334"/>
        <end position="355"/>
    </location>
</feature>
<accession>A0ABS3U8Q5</accession>
<dbReference type="Pfam" id="PF00069">
    <property type="entry name" value="Pkinase"/>
    <property type="match status" value="1"/>
</dbReference>
<dbReference type="GO" id="GO:0016301">
    <property type="term" value="F:kinase activity"/>
    <property type="evidence" value="ECO:0007669"/>
    <property type="project" value="UniProtKB-KW"/>
</dbReference>
<keyword evidence="9" id="KW-1133">Transmembrane helix</keyword>
<dbReference type="Proteomes" id="UP000681341">
    <property type="component" value="Unassembled WGS sequence"/>
</dbReference>
<feature type="compositionally biased region" description="Low complexity" evidence="8">
    <location>
        <begin position="304"/>
        <end position="320"/>
    </location>
</feature>
<evidence type="ECO:0000256" key="1">
    <source>
        <dbReference type="ARBA" id="ARBA00012513"/>
    </source>
</evidence>
<name>A0ABS3U8Q5_9ACTN</name>
<keyword evidence="3" id="KW-0808">Transferase</keyword>
<organism evidence="11 12">
    <name type="scientific">Glycomyces niveus</name>
    <dbReference type="NCBI Taxonomy" id="2820287"/>
    <lineage>
        <taxon>Bacteria</taxon>
        <taxon>Bacillati</taxon>
        <taxon>Actinomycetota</taxon>
        <taxon>Actinomycetes</taxon>
        <taxon>Glycomycetales</taxon>
        <taxon>Glycomycetaceae</taxon>
        <taxon>Glycomyces</taxon>
    </lineage>
</organism>
<keyword evidence="2" id="KW-0723">Serine/threonine-protein kinase</keyword>
<feature type="region of interest" description="Disordered" evidence="8">
    <location>
        <begin position="357"/>
        <end position="398"/>
    </location>
</feature>
<dbReference type="EMBL" id="JAGFNP010000010">
    <property type="protein sequence ID" value="MBO3734626.1"/>
    <property type="molecule type" value="Genomic_DNA"/>
</dbReference>
<dbReference type="PROSITE" id="PS00107">
    <property type="entry name" value="PROTEIN_KINASE_ATP"/>
    <property type="match status" value="1"/>
</dbReference>
<evidence type="ECO:0000256" key="7">
    <source>
        <dbReference type="PROSITE-ProRule" id="PRU10141"/>
    </source>
</evidence>
<evidence type="ECO:0000256" key="9">
    <source>
        <dbReference type="SAM" id="Phobius"/>
    </source>
</evidence>
<evidence type="ECO:0000256" key="5">
    <source>
        <dbReference type="ARBA" id="ARBA00022777"/>
    </source>
</evidence>
<feature type="domain" description="Protein kinase" evidence="10">
    <location>
        <begin position="14"/>
        <end position="276"/>
    </location>
</feature>
<keyword evidence="6 7" id="KW-0067">ATP-binding</keyword>
<evidence type="ECO:0000256" key="3">
    <source>
        <dbReference type="ARBA" id="ARBA00022679"/>
    </source>
</evidence>
<protein>
    <recommendedName>
        <fullName evidence="1">non-specific serine/threonine protein kinase</fullName>
        <ecNumber evidence="1">2.7.11.1</ecNumber>
    </recommendedName>
</protein>
<dbReference type="PROSITE" id="PS50011">
    <property type="entry name" value="PROTEIN_KINASE_DOM"/>
    <property type="match status" value="1"/>
</dbReference>
<feature type="binding site" evidence="7">
    <location>
        <position position="43"/>
    </location>
    <ligand>
        <name>ATP</name>
        <dbReference type="ChEBI" id="CHEBI:30616"/>
    </ligand>
</feature>
<comment type="caution">
    <text evidence="11">The sequence shown here is derived from an EMBL/GenBank/DDBJ whole genome shotgun (WGS) entry which is preliminary data.</text>
</comment>
<feature type="region of interest" description="Disordered" evidence="8">
    <location>
        <begin position="285"/>
        <end position="327"/>
    </location>
</feature>
<evidence type="ECO:0000313" key="11">
    <source>
        <dbReference type="EMBL" id="MBO3734626.1"/>
    </source>
</evidence>
<feature type="compositionally biased region" description="Low complexity" evidence="8">
    <location>
        <begin position="371"/>
        <end position="398"/>
    </location>
</feature>
<keyword evidence="12" id="KW-1185">Reference proteome</keyword>
<dbReference type="InterPro" id="IPR017441">
    <property type="entry name" value="Protein_kinase_ATP_BS"/>
</dbReference>
<dbReference type="Gene3D" id="1.10.510.10">
    <property type="entry name" value="Transferase(Phosphotransferase) domain 1"/>
    <property type="match status" value="1"/>
</dbReference>
<dbReference type="RefSeq" id="WP_208497802.1">
    <property type="nucleotide sequence ID" value="NZ_JAGFNP010000010.1"/>
</dbReference>
<evidence type="ECO:0000256" key="6">
    <source>
        <dbReference type="ARBA" id="ARBA00022840"/>
    </source>
</evidence>
<dbReference type="PROSITE" id="PS00108">
    <property type="entry name" value="PROTEIN_KINASE_ST"/>
    <property type="match status" value="1"/>
</dbReference>
<sequence length="544" mass="57856">MLLTRPGVLLGNRYLLHQRIGSGGMGEVWRADDTMLRRPVALKVLHPSLSDDEGFRRRFVEEARTVAALRARGVVEIYDIRAERDESGEVMTYLVMQFLEGRSLHEVVDRQAPLPAQRVLPLLAQIADALEAAHSAGIVHRDIKPANIMVDGKGLPTILDFGIALRRDQTALTATGTVLGTVGYASPEQLRGEELTGASDLYSLGVIAYECLSGAIPFDRDSPAAVITGHLHESPPPLPPSVPQAAAELVDWAMAKDPADRPASAGMFARECRVAVAQARTVAREPDRTTVDLLVSSSPPPRPTAAMPPGAMPPAAGHGAADAERPRRKRGRGVLLGLAAVVAAVGLTIGVMQFLDEDEPDGRSAGEDPSGGPTSADATDTDASTETTSPEEAGEPEVPAASILVNAESGDCLIGYFDTPPPSARMDPCDGDGIDEFAIADSGDGVRFEHTYEVSAGEDATMCVVWDGEFMNFSESCDGPVFEFEYLRTDEAEEADFWKVRAVGGGNYCLDVSDEPVTPEGAYAPVLNPCAEGDTGQQWRTAAL</sequence>
<evidence type="ECO:0000256" key="4">
    <source>
        <dbReference type="ARBA" id="ARBA00022741"/>
    </source>
</evidence>
<dbReference type="CDD" id="cd14014">
    <property type="entry name" value="STKc_PknB_like"/>
    <property type="match status" value="1"/>
</dbReference>
<gene>
    <name evidence="11" type="ORF">J5V16_17505</name>
</gene>
<keyword evidence="5 11" id="KW-0418">Kinase</keyword>
<evidence type="ECO:0000259" key="10">
    <source>
        <dbReference type="PROSITE" id="PS50011"/>
    </source>
</evidence>